<dbReference type="AlphaFoldDB" id="A0A4Y9FP00"/>
<dbReference type="Pfam" id="PF02086">
    <property type="entry name" value="MethyltransfD12"/>
    <property type="match status" value="2"/>
</dbReference>
<dbReference type="NCBIfam" id="TIGR00571">
    <property type="entry name" value="dam"/>
    <property type="match status" value="1"/>
</dbReference>
<comment type="caution">
    <text evidence="8">The sequence shown here is derived from an EMBL/GenBank/DDBJ whole genome shotgun (WGS) entry which is preliminary data.</text>
</comment>
<dbReference type="PROSITE" id="PS00092">
    <property type="entry name" value="N6_MTASE"/>
    <property type="match status" value="1"/>
</dbReference>
<dbReference type="InterPro" id="IPR012327">
    <property type="entry name" value="MeTrfase_D12"/>
</dbReference>
<name>A0A4Y9FP00_STRAI</name>
<evidence type="ECO:0000256" key="3">
    <source>
        <dbReference type="ARBA" id="ARBA00022603"/>
    </source>
</evidence>
<dbReference type="PANTHER" id="PTHR30481">
    <property type="entry name" value="DNA ADENINE METHYLASE"/>
    <property type="match status" value="1"/>
</dbReference>
<evidence type="ECO:0000256" key="5">
    <source>
        <dbReference type="ARBA" id="ARBA00022691"/>
    </source>
</evidence>
<keyword evidence="5 7" id="KW-0949">S-adenosyl-L-methionine</keyword>
<evidence type="ECO:0000256" key="2">
    <source>
        <dbReference type="ARBA" id="ARBA00011900"/>
    </source>
</evidence>
<dbReference type="EC" id="2.1.1.72" evidence="2 7"/>
<evidence type="ECO:0000313" key="9">
    <source>
        <dbReference type="Proteomes" id="UP000297747"/>
    </source>
</evidence>
<dbReference type="GO" id="GO:1904047">
    <property type="term" value="F:S-adenosyl-L-methionine binding"/>
    <property type="evidence" value="ECO:0007669"/>
    <property type="project" value="TreeGrafter"/>
</dbReference>
<dbReference type="GO" id="GO:0009307">
    <property type="term" value="P:DNA restriction-modification system"/>
    <property type="evidence" value="ECO:0007669"/>
    <property type="project" value="InterPro"/>
</dbReference>
<dbReference type="GO" id="GO:0032259">
    <property type="term" value="P:methylation"/>
    <property type="evidence" value="ECO:0007669"/>
    <property type="project" value="UniProtKB-KW"/>
</dbReference>
<keyword evidence="3 7" id="KW-0489">Methyltransferase</keyword>
<reference evidence="8 9" key="1">
    <citation type="submission" date="2019-03" db="EMBL/GenBank/DDBJ databases">
        <title>Diversity of the mouse oral microbiome.</title>
        <authorList>
            <person name="Joseph S."/>
            <person name="Aduse-Opoku J."/>
            <person name="Curtis M."/>
            <person name="Wade W."/>
            <person name="Hashim A."/>
        </authorList>
    </citation>
    <scope>NUCLEOTIDE SEQUENCE [LARGE SCALE GENOMIC DNA]</scope>
    <source>
        <strain evidence="8 9">HT4</strain>
    </source>
</reference>
<evidence type="ECO:0000256" key="7">
    <source>
        <dbReference type="RuleBase" id="RU361257"/>
    </source>
</evidence>
<accession>A0A4Y9FP00</accession>
<dbReference type="SUPFAM" id="SSF53335">
    <property type="entry name" value="S-adenosyl-L-methionine-dependent methyltransferases"/>
    <property type="match status" value="2"/>
</dbReference>
<organism evidence="8 9">
    <name type="scientific">Streptococcus acidominimus</name>
    <dbReference type="NCBI Taxonomy" id="1326"/>
    <lineage>
        <taxon>Bacteria</taxon>
        <taxon>Bacillati</taxon>
        <taxon>Bacillota</taxon>
        <taxon>Bacilli</taxon>
        <taxon>Lactobacillales</taxon>
        <taxon>Streptococcaceae</taxon>
        <taxon>Streptococcus</taxon>
    </lineage>
</organism>
<dbReference type="PIRSF" id="PIRSF036638">
    <property type="entry name" value="M_m6A_StsI"/>
    <property type="match status" value="1"/>
</dbReference>
<comment type="catalytic activity">
    <reaction evidence="6 7">
        <text>a 2'-deoxyadenosine in DNA + S-adenosyl-L-methionine = an N(6)-methyl-2'-deoxyadenosine in DNA + S-adenosyl-L-homocysteine + H(+)</text>
        <dbReference type="Rhea" id="RHEA:15197"/>
        <dbReference type="Rhea" id="RHEA-COMP:12418"/>
        <dbReference type="Rhea" id="RHEA-COMP:12419"/>
        <dbReference type="ChEBI" id="CHEBI:15378"/>
        <dbReference type="ChEBI" id="CHEBI:57856"/>
        <dbReference type="ChEBI" id="CHEBI:59789"/>
        <dbReference type="ChEBI" id="CHEBI:90615"/>
        <dbReference type="ChEBI" id="CHEBI:90616"/>
        <dbReference type="EC" id="2.1.1.72"/>
    </reaction>
</comment>
<evidence type="ECO:0000256" key="6">
    <source>
        <dbReference type="ARBA" id="ARBA00047942"/>
    </source>
</evidence>
<dbReference type="InterPro" id="IPR012186">
    <property type="entry name" value="Ade-mod_methylase_MStsI"/>
</dbReference>
<evidence type="ECO:0000256" key="4">
    <source>
        <dbReference type="ARBA" id="ARBA00022679"/>
    </source>
</evidence>
<dbReference type="InterPro" id="IPR002052">
    <property type="entry name" value="DNA_methylase_N6_adenine_CS"/>
</dbReference>
<dbReference type="GO" id="GO:0006298">
    <property type="term" value="P:mismatch repair"/>
    <property type="evidence" value="ECO:0007669"/>
    <property type="project" value="TreeGrafter"/>
</dbReference>
<dbReference type="GO" id="GO:0009007">
    <property type="term" value="F:site-specific DNA-methyltransferase (adenine-specific) activity"/>
    <property type="evidence" value="ECO:0007669"/>
    <property type="project" value="UniProtKB-UniRule"/>
</dbReference>
<keyword evidence="4 7" id="KW-0808">Transferase</keyword>
<dbReference type="PANTHER" id="PTHR30481:SF3">
    <property type="entry name" value="DNA ADENINE METHYLASE"/>
    <property type="match status" value="1"/>
</dbReference>
<dbReference type="Proteomes" id="UP000297747">
    <property type="component" value="Unassembled WGS sequence"/>
</dbReference>
<sequence>MNKDVKMRYIGSKKLLLTEIKQMLDKHLFGDEQIFLDLFAGTNVVGNFFKPRFTIYSNDILYFNYIKAKAIIENNSHITFEKLKENGIPNAIEYLQSLKGTSGYYTASYSPVGNSMYLTQENAEKIDSIREQIEIWKNNNLLTDSEYFYLLNCLIEAIPYISNITGTYGAFLKHWDKRALNTLTLSEETIFNNNQVNKAFNQDANKLVRHIKADIVYIDTPYNSRQYASNYHLLENIAQHNKPNLKGITKIFDWKSLKSDYSTKTKAINAMEDLIANIDATHIILSYNNEGIISEEELSSLLRKYAYNNQIEIKRIPYRKYQSKQKSKQKELYELLFYIQRKPAQNRTLNKTRNTTTVISHKKYIKSPLNYIGGKYRLLNQIIPLFPKNIDTFVDIFSGGANVGINVPANKHIFNDMNYRINEMFRYFQLHDPIELVDQIEARIREYKLSKTNEEGFLAFRKQYNDNPNPLDLYVLSSYSYNYQFRFNNSMEFNNPFGRNRSHFSENMKTNLLNFITRLQGLQATFSDALLTDFDASNLSSNDFVYLDPPYLITTGSYNDGNRGFTDWGEKQEKEMYNFLKELNSQNIKFALSNVLSHKGKKHTLLEKFIAEEKLQVTILDYNYKNSSYNTKKEDSIEVLVTNYTPQIKA</sequence>
<dbReference type="InterPro" id="IPR029063">
    <property type="entry name" value="SAM-dependent_MTases_sf"/>
</dbReference>
<gene>
    <name evidence="8" type="ORF">E4U01_06935</name>
</gene>
<dbReference type="PRINTS" id="PR00505">
    <property type="entry name" value="D12N6MTFRASE"/>
</dbReference>
<proteinExistence type="inferred from homology"/>
<dbReference type="EMBL" id="SPQA01000023">
    <property type="protein sequence ID" value="TFU30253.1"/>
    <property type="molecule type" value="Genomic_DNA"/>
</dbReference>
<evidence type="ECO:0000313" key="8">
    <source>
        <dbReference type="EMBL" id="TFU30253.1"/>
    </source>
</evidence>
<comment type="similarity">
    <text evidence="1 7">Belongs to the N(4)/N(6)-methyltransferase family.</text>
</comment>
<dbReference type="Gene3D" id="3.40.50.150">
    <property type="entry name" value="Vaccinia Virus protein VP39"/>
    <property type="match status" value="1"/>
</dbReference>
<dbReference type="Gene3D" id="1.10.1020.10">
    <property type="entry name" value="Adenine-specific Methyltransferase, Domain 2"/>
    <property type="match status" value="1"/>
</dbReference>
<protein>
    <recommendedName>
        <fullName evidence="2 7">Site-specific DNA-methyltransferase (adenine-specific)</fullName>
        <ecNumber evidence="2 7">2.1.1.72</ecNumber>
    </recommendedName>
</protein>
<dbReference type="InterPro" id="IPR023095">
    <property type="entry name" value="Ade_MeTrfase_dom_2"/>
</dbReference>
<dbReference type="RefSeq" id="WP_135053066.1">
    <property type="nucleotide sequence ID" value="NZ_CAKOCW010000017.1"/>
</dbReference>
<evidence type="ECO:0000256" key="1">
    <source>
        <dbReference type="ARBA" id="ARBA00006594"/>
    </source>
</evidence>
<dbReference type="GO" id="GO:0043565">
    <property type="term" value="F:sequence-specific DNA binding"/>
    <property type="evidence" value="ECO:0007669"/>
    <property type="project" value="TreeGrafter"/>
</dbReference>